<evidence type="ECO:0000313" key="6">
    <source>
        <dbReference type="Proteomes" id="UP001153076"/>
    </source>
</evidence>
<comment type="caution">
    <text evidence="5">The sequence shown here is derived from an EMBL/GenBank/DDBJ whole genome shotgun (WGS) entry which is preliminary data.</text>
</comment>
<dbReference type="Pfam" id="PF00189">
    <property type="entry name" value="Ribosomal_S3_C"/>
    <property type="match status" value="1"/>
</dbReference>
<dbReference type="GO" id="GO:0005840">
    <property type="term" value="C:ribosome"/>
    <property type="evidence" value="ECO:0007669"/>
    <property type="project" value="UniProtKB-KW"/>
</dbReference>
<dbReference type="Proteomes" id="UP001153076">
    <property type="component" value="Unassembled WGS sequence"/>
</dbReference>
<dbReference type="GO" id="GO:0003735">
    <property type="term" value="F:structural constituent of ribosome"/>
    <property type="evidence" value="ECO:0007669"/>
    <property type="project" value="InterPro"/>
</dbReference>
<keyword evidence="6" id="KW-1185">Reference proteome</keyword>
<dbReference type="PANTHER" id="PTHR35928:SF2">
    <property type="entry name" value="SMALL RIBOSOMAL SUBUNIT PROTEIN US3M"/>
    <property type="match status" value="1"/>
</dbReference>
<dbReference type="AlphaFoldDB" id="A0A9Q1GMQ7"/>
<gene>
    <name evidence="5" type="ORF">Cgig2_028255</name>
</gene>
<dbReference type="EMBL" id="JAKOGI010002308">
    <property type="protein sequence ID" value="KAJ8422294.1"/>
    <property type="molecule type" value="Genomic_DNA"/>
</dbReference>
<dbReference type="GO" id="GO:1990904">
    <property type="term" value="C:ribonucleoprotein complex"/>
    <property type="evidence" value="ECO:0007669"/>
    <property type="project" value="UniProtKB-KW"/>
</dbReference>
<dbReference type="Gene3D" id="3.30.1140.32">
    <property type="entry name" value="Ribosomal protein S3, C-terminal domain"/>
    <property type="match status" value="1"/>
</dbReference>
<protein>
    <recommendedName>
        <fullName evidence="4">Small ribosomal subunit protein uS3 C-terminal domain-containing protein</fullName>
    </recommendedName>
</protein>
<evidence type="ECO:0000313" key="5">
    <source>
        <dbReference type="EMBL" id="KAJ8422294.1"/>
    </source>
</evidence>
<dbReference type="GO" id="GO:0006412">
    <property type="term" value="P:translation"/>
    <property type="evidence" value="ECO:0007669"/>
    <property type="project" value="InterPro"/>
</dbReference>
<sequence>MQYLFNTKNKIHFDLVNIHHHFIEPRVLETSQMNRIRLKERHCLQRILRKDLIEEKKSLTHFIRKKNDMRFEEDRKNKIQLFLFFDATFFFPRDGVRVNSKEFPNNAREQIDRNCWRKCWNLIGKDKNIPSVMKKGVKGIRISCSGRLEVAEISKTECEKYEKTSCNVLDQKIDYTSAEVSTRYGTLGVKVWISYSQK</sequence>
<accession>A0A9Q1GMQ7</accession>
<dbReference type="PANTHER" id="PTHR35928">
    <property type="entry name" value="RIBOSOMAL PROTEIN S3, MITOCHONDRIAL"/>
    <property type="match status" value="1"/>
</dbReference>
<evidence type="ECO:0000256" key="2">
    <source>
        <dbReference type="ARBA" id="ARBA00022980"/>
    </source>
</evidence>
<evidence type="ECO:0000256" key="3">
    <source>
        <dbReference type="ARBA" id="ARBA00023274"/>
    </source>
</evidence>
<name>A0A9Q1GMQ7_9CARY</name>
<comment type="similarity">
    <text evidence="1">Belongs to the universal ribosomal protein uS3 family.</text>
</comment>
<evidence type="ECO:0000256" key="1">
    <source>
        <dbReference type="ARBA" id="ARBA00010761"/>
    </source>
</evidence>
<reference evidence="5" key="1">
    <citation type="submission" date="2022-04" db="EMBL/GenBank/DDBJ databases">
        <title>Carnegiea gigantea Genome sequencing and assembly v2.</title>
        <authorList>
            <person name="Copetti D."/>
            <person name="Sanderson M.J."/>
            <person name="Burquez A."/>
            <person name="Wojciechowski M.F."/>
        </authorList>
    </citation>
    <scope>NUCLEOTIDE SEQUENCE</scope>
    <source>
        <strain evidence="5">SGP5-SGP5p</strain>
        <tissue evidence="5">Aerial part</tissue>
    </source>
</reference>
<organism evidence="5 6">
    <name type="scientific">Carnegiea gigantea</name>
    <dbReference type="NCBI Taxonomy" id="171969"/>
    <lineage>
        <taxon>Eukaryota</taxon>
        <taxon>Viridiplantae</taxon>
        <taxon>Streptophyta</taxon>
        <taxon>Embryophyta</taxon>
        <taxon>Tracheophyta</taxon>
        <taxon>Spermatophyta</taxon>
        <taxon>Magnoliopsida</taxon>
        <taxon>eudicotyledons</taxon>
        <taxon>Gunneridae</taxon>
        <taxon>Pentapetalae</taxon>
        <taxon>Caryophyllales</taxon>
        <taxon>Cactineae</taxon>
        <taxon>Cactaceae</taxon>
        <taxon>Cactoideae</taxon>
        <taxon>Echinocereeae</taxon>
        <taxon>Carnegiea</taxon>
    </lineage>
</organism>
<dbReference type="InterPro" id="IPR001351">
    <property type="entry name" value="Ribosomal_uS3_C"/>
</dbReference>
<dbReference type="OrthoDB" id="1721225at2759"/>
<proteinExistence type="inferred from homology"/>
<evidence type="ECO:0000259" key="4">
    <source>
        <dbReference type="Pfam" id="PF00189"/>
    </source>
</evidence>
<dbReference type="InterPro" id="IPR044954">
    <property type="entry name" value="Ribosomal_uS3m_plant"/>
</dbReference>
<keyword evidence="3" id="KW-0687">Ribonucleoprotein</keyword>
<keyword evidence="2" id="KW-0689">Ribosomal protein</keyword>
<dbReference type="InterPro" id="IPR036419">
    <property type="entry name" value="Ribosomal_S3_C_sf"/>
</dbReference>
<feature type="domain" description="Small ribosomal subunit protein uS3 C-terminal" evidence="4">
    <location>
        <begin position="128"/>
        <end position="193"/>
    </location>
</feature>
<dbReference type="SUPFAM" id="SSF54821">
    <property type="entry name" value="Ribosomal protein S3 C-terminal domain"/>
    <property type="match status" value="1"/>
</dbReference>